<evidence type="ECO:0000256" key="1">
    <source>
        <dbReference type="SAM" id="MobiDB-lite"/>
    </source>
</evidence>
<feature type="compositionally biased region" description="Pro residues" evidence="1">
    <location>
        <begin position="62"/>
        <end position="80"/>
    </location>
</feature>
<name>A0A5P1FLC5_ASPOF</name>
<dbReference type="AlphaFoldDB" id="A0A5P1FLC5"/>
<feature type="compositionally biased region" description="Low complexity" evidence="1">
    <location>
        <begin position="81"/>
        <end position="92"/>
    </location>
</feature>
<dbReference type="EMBL" id="CM007381">
    <property type="protein sequence ID" value="ONK78894.1"/>
    <property type="molecule type" value="Genomic_DNA"/>
</dbReference>
<keyword evidence="3" id="KW-1185">Reference proteome</keyword>
<feature type="region of interest" description="Disordered" evidence="1">
    <location>
        <begin position="223"/>
        <end position="244"/>
    </location>
</feature>
<feature type="region of interest" description="Disordered" evidence="1">
    <location>
        <begin position="1"/>
        <end position="26"/>
    </location>
</feature>
<accession>A0A5P1FLC5</accession>
<evidence type="ECO:0000313" key="2">
    <source>
        <dbReference type="EMBL" id="ONK78894.1"/>
    </source>
</evidence>
<proteinExistence type="predicted"/>
<gene>
    <name evidence="2" type="ORF">A4U43_C01F740</name>
</gene>
<evidence type="ECO:0000313" key="3">
    <source>
        <dbReference type="Proteomes" id="UP000243459"/>
    </source>
</evidence>
<sequence length="255" mass="27660">MATREVEGLLDLQLDAGDPARGSPPLVLLRREKPLPLRHVRRASPPCRTPHVRVWALRGPAQRPPPSTAGPGRRAPPPHPSASSARRSIHAAQPRGRHERFPPSRLLCTISCRRQTLRRRRRPRCSEDDRSEGAHVDDWRTPKAAASCGVGSEFFRRCGSVSGSVLTDIFGGRQGSGGGWSGDRLRPPVMEVSGGAVEIDSRAQRRSPYSLLARAIDEQQGLVSEVASGPRRAPPRPLTWSTPYGLSAQTAALGG</sequence>
<dbReference type="Proteomes" id="UP000243459">
    <property type="component" value="Chromosome 1"/>
</dbReference>
<organism evidence="2 3">
    <name type="scientific">Asparagus officinalis</name>
    <name type="common">Garden asparagus</name>
    <dbReference type="NCBI Taxonomy" id="4686"/>
    <lineage>
        <taxon>Eukaryota</taxon>
        <taxon>Viridiplantae</taxon>
        <taxon>Streptophyta</taxon>
        <taxon>Embryophyta</taxon>
        <taxon>Tracheophyta</taxon>
        <taxon>Spermatophyta</taxon>
        <taxon>Magnoliopsida</taxon>
        <taxon>Liliopsida</taxon>
        <taxon>Asparagales</taxon>
        <taxon>Asparagaceae</taxon>
        <taxon>Asparagoideae</taxon>
        <taxon>Asparagus</taxon>
    </lineage>
</organism>
<protein>
    <submittedName>
        <fullName evidence="2">Uncharacterized protein</fullName>
    </submittedName>
</protein>
<feature type="region of interest" description="Disordered" evidence="1">
    <location>
        <begin position="55"/>
        <end position="101"/>
    </location>
</feature>
<reference evidence="3" key="1">
    <citation type="journal article" date="2017" name="Nat. Commun.">
        <title>The asparagus genome sheds light on the origin and evolution of a young Y chromosome.</title>
        <authorList>
            <person name="Harkess A."/>
            <person name="Zhou J."/>
            <person name="Xu C."/>
            <person name="Bowers J.E."/>
            <person name="Van der Hulst R."/>
            <person name="Ayyampalayam S."/>
            <person name="Mercati F."/>
            <person name="Riccardi P."/>
            <person name="McKain M.R."/>
            <person name="Kakrana A."/>
            <person name="Tang H."/>
            <person name="Ray J."/>
            <person name="Groenendijk J."/>
            <person name="Arikit S."/>
            <person name="Mathioni S.M."/>
            <person name="Nakano M."/>
            <person name="Shan H."/>
            <person name="Telgmann-Rauber A."/>
            <person name="Kanno A."/>
            <person name="Yue Z."/>
            <person name="Chen H."/>
            <person name="Li W."/>
            <person name="Chen Y."/>
            <person name="Xu X."/>
            <person name="Zhang Y."/>
            <person name="Luo S."/>
            <person name="Chen H."/>
            <person name="Gao J."/>
            <person name="Mao Z."/>
            <person name="Pires J.C."/>
            <person name="Luo M."/>
            <person name="Kudrna D."/>
            <person name="Wing R.A."/>
            <person name="Meyers B.C."/>
            <person name="Yi K."/>
            <person name="Kong H."/>
            <person name="Lavrijsen P."/>
            <person name="Sunseri F."/>
            <person name="Falavigna A."/>
            <person name="Ye Y."/>
            <person name="Leebens-Mack J.H."/>
            <person name="Chen G."/>
        </authorList>
    </citation>
    <scope>NUCLEOTIDE SEQUENCE [LARGE SCALE GENOMIC DNA]</scope>
    <source>
        <strain evidence="3">cv. DH0086</strain>
    </source>
</reference>
<dbReference type="Gramene" id="ONK78894">
    <property type="protein sequence ID" value="ONK78894"/>
    <property type="gene ID" value="A4U43_C01F740"/>
</dbReference>